<proteinExistence type="predicted"/>
<sequence>NEPILVTEDLYYRPTAFEFSDDGKYLLMSSHRRIFYYSVSVSELTQLWLLENDRDDMEYYDTDVSADGSYIAVIRRSGPNTYGRGLLFFGKESNIPLWTHNEQPDRTWWSTSISDSGRIIAAGTDYTSKNIHMYSWQYAPPNFLFPVSPADNSLVTRNVTIHWAVDGEDAIDWTYDIYLSTNSSLPTALATNLSDRNYKAVNLTSGATYYWKVVTKAGDATVLTSAVSQFKVQAATSVTLETPFVNYTRYVTAVDFLWKGSDGLQYLVYLGTSV</sequence>
<protein>
    <recommendedName>
        <fullName evidence="2">Fibronectin type-III domain-containing protein</fullName>
    </recommendedName>
</protein>
<gene>
    <name evidence="1" type="ORF">METZ01_LOCUS416858</name>
</gene>
<dbReference type="Gene3D" id="2.60.40.10">
    <property type="entry name" value="Immunoglobulins"/>
    <property type="match status" value="1"/>
</dbReference>
<feature type="non-terminal residue" evidence="1">
    <location>
        <position position="1"/>
    </location>
</feature>
<dbReference type="EMBL" id="UINC01163604">
    <property type="protein sequence ID" value="SVD64004.1"/>
    <property type="molecule type" value="Genomic_DNA"/>
</dbReference>
<dbReference type="SUPFAM" id="SSF82171">
    <property type="entry name" value="DPP6 N-terminal domain-like"/>
    <property type="match status" value="1"/>
</dbReference>
<dbReference type="InterPro" id="IPR013783">
    <property type="entry name" value="Ig-like_fold"/>
</dbReference>
<evidence type="ECO:0008006" key="2">
    <source>
        <dbReference type="Google" id="ProtNLM"/>
    </source>
</evidence>
<organism evidence="1">
    <name type="scientific">marine metagenome</name>
    <dbReference type="NCBI Taxonomy" id="408172"/>
    <lineage>
        <taxon>unclassified sequences</taxon>
        <taxon>metagenomes</taxon>
        <taxon>ecological metagenomes</taxon>
    </lineage>
</organism>
<accession>A0A382WZG2</accession>
<dbReference type="AlphaFoldDB" id="A0A382WZG2"/>
<evidence type="ECO:0000313" key="1">
    <source>
        <dbReference type="EMBL" id="SVD64004.1"/>
    </source>
</evidence>
<reference evidence="1" key="1">
    <citation type="submission" date="2018-05" db="EMBL/GenBank/DDBJ databases">
        <authorList>
            <person name="Lanie J.A."/>
            <person name="Ng W.-L."/>
            <person name="Kazmierczak K.M."/>
            <person name="Andrzejewski T.M."/>
            <person name="Davidsen T.M."/>
            <person name="Wayne K.J."/>
            <person name="Tettelin H."/>
            <person name="Glass J.I."/>
            <person name="Rusch D."/>
            <person name="Podicherti R."/>
            <person name="Tsui H.-C.T."/>
            <person name="Winkler M.E."/>
        </authorList>
    </citation>
    <scope>NUCLEOTIDE SEQUENCE</scope>
</reference>
<feature type="non-terminal residue" evidence="1">
    <location>
        <position position="274"/>
    </location>
</feature>
<name>A0A382WZG2_9ZZZZ</name>